<sequence length="63" mass="7552">MFRVRSLSKFHNTDLQFIRICFCNTGIGKGKHLHSNISTHRIQLICYTCVHDYNRSHYHKVQF</sequence>
<accession>A0A9D4RY08</accession>
<keyword evidence="2" id="KW-1185">Reference proteome</keyword>
<proteinExistence type="predicted"/>
<dbReference type="Proteomes" id="UP000828390">
    <property type="component" value="Unassembled WGS sequence"/>
</dbReference>
<evidence type="ECO:0000313" key="1">
    <source>
        <dbReference type="EMBL" id="KAH3885224.1"/>
    </source>
</evidence>
<dbReference type="AlphaFoldDB" id="A0A9D4RY08"/>
<comment type="caution">
    <text evidence="1">The sequence shown here is derived from an EMBL/GenBank/DDBJ whole genome shotgun (WGS) entry which is preliminary data.</text>
</comment>
<gene>
    <name evidence="1" type="ORF">DPMN_009217</name>
</gene>
<name>A0A9D4RY08_DREPO</name>
<evidence type="ECO:0000313" key="2">
    <source>
        <dbReference type="Proteomes" id="UP000828390"/>
    </source>
</evidence>
<reference evidence="1" key="2">
    <citation type="submission" date="2020-11" db="EMBL/GenBank/DDBJ databases">
        <authorList>
            <person name="McCartney M.A."/>
            <person name="Auch B."/>
            <person name="Kono T."/>
            <person name="Mallez S."/>
            <person name="Becker A."/>
            <person name="Gohl D.M."/>
            <person name="Silverstein K.A.T."/>
            <person name="Koren S."/>
            <person name="Bechman K.B."/>
            <person name="Herman A."/>
            <person name="Abrahante J.E."/>
            <person name="Garbe J."/>
        </authorList>
    </citation>
    <scope>NUCLEOTIDE SEQUENCE</scope>
    <source>
        <strain evidence="1">Duluth1</strain>
        <tissue evidence="1">Whole animal</tissue>
    </source>
</reference>
<reference evidence="1" key="1">
    <citation type="journal article" date="2019" name="bioRxiv">
        <title>The Genome of the Zebra Mussel, Dreissena polymorpha: A Resource for Invasive Species Research.</title>
        <authorList>
            <person name="McCartney M.A."/>
            <person name="Auch B."/>
            <person name="Kono T."/>
            <person name="Mallez S."/>
            <person name="Zhang Y."/>
            <person name="Obille A."/>
            <person name="Becker A."/>
            <person name="Abrahante J.E."/>
            <person name="Garbe J."/>
            <person name="Badalamenti J.P."/>
            <person name="Herman A."/>
            <person name="Mangelson H."/>
            <person name="Liachko I."/>
            <person name="Sullivan S."/>
            <person name="Sone E.D."/>
            <person name="Koren S."/>
            <person name="Silverstein K.A.T."/>
            <person name="Beckman K.B."/>
            <person name="Gohl D.M."/>
        </authorList>
    </citation>
    <scope>NUCLEOTIDE SEQUENCE</scope>
    <source>
        <strain evidence="1">Duluth1</strain>
        <tissue evidence="1">Whole animal</tissue>
    </source>
</reference>
<dbReference type="EMBL" id="JAIWYP010000001">
    <property type="protein sequence ID" value="KAH3885224.1"/>
    <property type="molecule type" value="Genomic_DNA"/>
</dbReference>
<organism evidence="1 2">
    <name type="scientific">Dreissena polymorpha</name>
    <name type="common">Zebra mussel</name>
    <name type="synonym">Mytilus polymorpha</name>
    <dbReference type="NCBI Taxonomy" id="45954"/>
    <lineage>
        <taxon>Eukaryota</taxon>
        <taxon>Metazoa</taxon>
        <taxon>Spiralia</taxon>
        <taxon>Lophotrochozoa</taxon>
        <taxon>Mollusca</taxon>
        <taxon>Bivalvia</taxon>
        <taxon>Autobranchia</taxon>
        <taxon>Heteroconchia</taxon>
        <taxon>Euheterodonta</taxon>
        <taxon>Imparidentia</taxon>
        <taxon>Neoheterodontei</taxon>
        <taxon>Myida</taxon>
        <taxon>Dreissenoidea</taxon>
        <taxon>Dreissenidae</taxon>
        <taxon>Dreissena</taxon>
    </lineage>
</organism>
<protein>
    <submittedName>
        <fullName evidence="1">Uncharacterized protein</fullName>
    </submittedName>
</protein>